<dbReference type="Proteomes" id="UP001162090">
    <property type="component" value="Chromosome 8"/>
</dbReference>
<feature type="region of interest" description="Disordered" evidence="1">
    <location>
        <begin position="1"/>
        <end position="58"/>
    </location>
</feature>
<feature type="compositionally biased region" description="Basic and acidic residues" evidence="1">
    <location>
        <begin position="759"/>
        <end position="771"/>
    </location>
</feature>
<proteinExistence type="predicted"/>
<accession>A0AA35JJG1</accession>
<feature type="domain" description="Meiotically up-regulated protein Msb1/Mug8" evidence="2">
    <location>
        <begin position="68"/>
        <end position="472"/>
    </location>
</feature>
<feature type="compositionally biased region" description="Basic residues" evidence="1">
    <location>
        <begin position="19"/>
        <end position="29"/>
    </location>
</feature>
<dbReference type="Pfam" id="PF08101">
    <property type="entry name" value="Msb1-Mug8_dom"/>
    <property type="match status" value="1"/>
</dbReference>
<feature type="compositionally biased region" description="Basic and acidic residues" evidence="1">
    <location>
        <begin position="594"/>
        <end position="608"/>
    </location>
</feature>
<gene>
    <name evidence="3" type="primary">SUVC08G2220</name>
    <name evidence="3" type="ORF">SUVC_08G2220</name>
</gene>
<feature type="compositionally biased region" description="Low complexity" evidence="1">
    <location>
        <begin position="577"/>
        <end position="593"/>
    </location>
</feature>
<name>A0AA35JJG1_SACUV</name>
<feature type="region of interest" description="Disordered" evidence="1">
    <location>
        <begin position="1109"/>
        <end position="1152"/>
    </location>
</feature>
<evidence type="ECO:0000313" key="3">
    <source>
        <dbReference type="EMBL" id="CAI4064331.1"/>
    </source>
</evidence>
<feature type="compositionally biased region" description="Polar residues" evidence="1">
    <location>
        <begin position="912"/>
        <end position="931"/>
    </location>
</feature>
<organism evidence="3 4">
    <name type="scientific">Saccharomyces uvarum</name>
    <name type="common">Yeast</name>
    <name type="synonym">Saccharomyces bayanus var. uvarum</name>
    <dbReference type="NCBI Taxonomy" id="230603"/>
    <lineage>
        <taxon>Eukaryota</taxon>
        <taxon>Fungi</taxon>
        <taxon>Dikarya</taxon>
        <taxon>Ascomycota</taxon>
        <taxon>Saccharomycotina</taxon>
        <taxon>Saccharomycetes</taxon>
        <taxon>Saccharomycetales</taxon>
        <taxon>Saccharomycetaceae</taxon>
        <taxon>Saccharomyces</taxon>
    </lineage>
</organism>
<feature type="region of interest" description="Disordered" evidence="1">
    <location>
        <begin position="742"/>
        <end position="937"/>
    </location>
</feature>
<dbReference type="InterPro" id="IPR037508">
    <property type="entry name" value="Msb1/Mug8"/>
</dbReference>
<feature type="region of interest" description="Disordered" evidence="1">
    <location>
        <begin position="577"/>
        <end position="618"/>
    </location>
</feature>
<reference evidence="3" key="1">
    <citation type="submission" date="2022-10" db="EMBL/GenBank/DDBJ databases">
        <authorList>
            <person name="Byrne P K."/>
        </authorList>
    </citation>
    <scope>NUCLEOTIDE SEQUENCE</scope>
    <source>
        <strain evidence="3">CBS7001</strain>
    </source>
</reference>
<protein>
    <recommendedName>
        <fullName evidence="2">Meiotically up-regulated protein Msb1/Mug8 domain-containing protein</fullName>
    </recommendedName>
</protein>
<evidence type="ECO:0000256" key="1">
    <source>
        <dbReference type="SAM" id="MobiDB-lite"/>
    </source>
</evidence>
<feature type="compositionally biased region" description="Polar residues" evidence="1">
    <location>
        <begin position="772"/>
        <end position="803"/>
    </location>
</feature>
<feature type="region of interest" description="Disordered" evidence="1">
    <location>
        <begin position="489"/>
        <end position="511"/>
    </location>
</feature>
<evidence type="ECO:0000259" key="2">
    <source>
        <dbReference type="Pfam" id="PF08101"/>
    </source>
</evidence>
<dbReference type="EMBL" id="OX365919">
    <property type="protein sequence ID" value="CAI4064331.1"/>
    <property type="molecule type" value="Genomic_DNA"/>
</dbReference>
<dbReference type="GO" id="GO:0005934">
    <property type="term" value="C:cellular bud tip"/>
    <property type="evidence" value="ECO:0007669"/>
    <property type="project" value="TreeGrafter"/>
</dbReference>
<dbReference type="InterPro" id="IPR012965">
    <property type="entry name" value="Msb1/Mug8_dom"/>
</dbReference>
<dbReference type="PANTHER" id="PTHR28093">
    <property type="entry name" value="MORPHOGENESIS-RELATED PROTEIN MSB1"/>
    <property type="match status" value="1"/>
</dbReference>
<dbReference type="GO" id="GO:0005935">
    <property type="term" value="C:cellular bud neck"/>
    <property type="evidence" value="ECO:0007669"/>
    <property type="project" value="TreeGrafter"/>
</dbReference>
<feature type="compositionally biased region" description="Basic and acidic residues" evidence="1">
    <location>
        <begin position="495"/>
        <end position="507"/>
    </location>
</feature>
<evidence type="ECO:0000313" key="4">
    <source>
        <dbReference type="Proteomes" id="UP001162090"/>
    </source>
</evidence>
<feature type="compositionally biased region" description="Polar residues" evidence="1">
    <location>
        <begin position="742"/>
        <end position="758"/>
    </location>
</feature>
<dbReference type="AlphaFoldDB" id="A0AA35JJG1"/>
<feature type="region of interest" description="Disordered" evidence="1">
    <location>
        <begin position="660"/>
        <end position="682"/>
    </location>
</feature>
<sequence>MNDIAKPLPTPPTAEVRKSRSNSPRKAHKTGASPNKNVTDEKKVAGSRGKSTNEHDNVDDDEFEFFHEFSREKVKGVIHSITAELKEKGPDVEFLMIPFREEQTNDKLLTLLNQLFPLGNGQPVNERKQQKIISRADVWTLFQCLKYIWCRLPNSEVIGWKSYTEFKLREEDKKFPQKSFLEIMPQCLASPNHASIVYDFFDLIISISSNSRVNKMSARKISKMCAIWAFNKQIPKSDVQDYDFESGAIKSSAPNNSIQDGLDQWIPGSDAIFHLLLAFLRSFVPQDLESAKLPRTLKSLLFNNQYPPRESTAYTSETILTIPLVTLKTDTFSRKPWQLLERCNDLLDFTDHDAFEAREDYALLKSLFRKKNTVEGISRKMSQESRRLMKVMSTKHSTFQAGWAPRKCIENIPHLKECIEVKRLDIDDYFIWTWLSSLSFEQTSEKKKIFGRSVILEFEFDGFKKWVVFQECDITLDYNKKGQFKKKKSALSPSVEDRPHADSELKKQPLPKSPIVTQTYKNFQAEAPQLNTVQSDTAPNIQGTYHTVISKDALGKNKHNMNIHSFEQKISKWNPLNNLRKKSNSSGSSSSLFDNKDKETHMNEEFNAGKKHKSKKDERVLTDFSTLNPAEYQLPVIDTGASTFKIDIPELMYERDDNEFEKELPASSSSNTSKSHKKATDSTIEELNSMVEEMMVNEPENIKTSMPEVETFESLTKFDQYKPASIPDDDLQSSHSSAIHSLKLSSNTNDSYPDSSKVNTDKKIAEPRKISEQSIVNDDSSSYYSPINGVPTSRMPSQPTLLNSGPKKALANDPRLDVLQGGGSNPIQQIMPKSSKRAPESNSSPIHQHRHQNSRPDRITPVKSPQNALIPPSGVQKIPYSPAKSPQFSSNPVGFRQNISNSPVGYKESASPVINQPPNAYQEQHNHPSQLQKRHHSPNNITSQELKFRNPQTKDLPIPQQMVPVKQTMLYAPSNLPPQLPRERMNPSIQPQMKNYQQPVNTYNVGRSPQHQVMGNVYGNNHPGITQMPDERWGNSPQQMGPKGVRPNQFQHPQQYVNRYVPQAQPTAPAEYYNGPQPNMQAPPMVPQLISPHQPVHYTAGGNRRSYPHGMNQPTYAAPPQPTGAPNNEFYLPEAPQGSKLHGGNINKRQERKKLYDNIRSGNFGI</sequence>
<dbReference type="CDD" id="cd04401">
    <property type="entry name" value="RhoGAP_fMSB1"/>
    <property type="match status" value="1"/>
</dbReference>
<dbReference type="PANTHER" id="PTHR28093:SF1">
    <property type="entry name" value="MORPHOGENESIS-RELATED PROTEIN MSB1"/>
    <property type="match status" value="1"/>
</dbReference>
<feature type="compositionally biased region" description="Polar residues" evidence="1">
    <location>
        <begin position="884"/>
        <end position="903"/>
    </location>
</feature>